<evidence type="ECO:0000313" key="2">
    <source>
        <dbReference type="Proteomes" id="UP000325440"/>
    </source>
</evidence>
<gene>
    <name evidence="1" type="ORF">CINCED_3A024750</name>
</gene>
<dbReference type="Proteomes" id="UP000325440">
    <property type="component" value="Unassembled WGS sequence"/>
</dbReference>
<accession>A0A5E4NDP8</accession>
<keyword evidence="2" id="KW-1185">Reference proteome</keyword>
<protein>
    <submittedName>
        <fullName evidence="1">Uncharacterized protein</fullName>
    </submittedName>
</protein>
<evidence type="ECO:0000313" key="1">
    <source>
        <dbReference type="EMBL" id="VVC41905.1"/>
    </source>
</evidence>
<dbReference type="AlphaFoldDB" id="A0A5E4NDP8"/>
<proteinExistence type="predicted"/>
<dbReference type="EMBL" id="CABPRJ010001931">
    <property type="protein sequence ID" value="VVC41905.1"/>
    <property type="molecule type" value="Genomic_DNA"/>
</dbReference>
<sequence>MGEIINDEVRNILQKNSGLTQMKAVKKTTPEVEEWDISALSYQRYIFSALLLICAVTPADDGDENRSRPAAAAAAIVVLAVRYRRTPAAVRRRRVRVPSRRESVRAADTVRPLGIPRYHNSRPRSNIIKKRIDKEKGNSARVSRTWFGRV</sequence>
<reference evidence="1 2" key="1">
    <citation type="submission" date="2019-08" db="EMBL/GenBank/DDBJ databases">
        <authorList>
            <person name="Alioto T."/>
            <person name="Alioto T."/>
            <person name="Gomez Garrido J."/>
        </authorList>
    </citation>
    <scope>NUCLEOTIDE SEQUENCE [LARGE SCALE GENOMIC DNA]</scope>
</reference>
<organism evidence="1 2">
    <name type="scientific">Cinara cedri</name>
    <dbReference type="NCBI Taxonomy" id="506608"/>
    <lineage>
        <taxon>Eukaryota</taxon>
        <taxon>Metazoa</taxon>
        <taxon>Ecdysozoa</taxon>
        <taxon>Arthropoda</taxon>
        <taxon>Hexapoda</taxon>
        <taxon>Insecta</taxon>
        <taxon>Pterygota</taxon>
        <taxon>Neoptera</taxon>
        <taxon>Paraneoptera</taxon>
        <taxon>Hemiptera</taxon>
        <taxon>Sternorrhyncha</taxon>
        <taxon>Aphidomorpha</taxon>
        <taxon>Aphidoidea</taxon>
        <taxon>Aphididae</taxon>
        <taxon>Lachninae</taxon>
        <taxon>Cinara</taxon>
    </lineage>
</organism>
<name>A0A5E4NDP8_9HEMI</name>